<keyword evidence="4 5" id="KW-0720">Serine protease</keyword>
<dbReference type="Proteomes" id="UP001370758">
    <property type="component" value="Unassembled WGS sequence"/>
</dbReference>
<dbReference type="FunFam" id="3.40.50.200:FF:000007">
    <property type="entry name" value="Subtilisin-like serine protease"/>
    <property type="match status" value="1"/>
</dbReference>
<evidence type="ECO:0000256" key="2">
    <source>
        <dbReference type="ARBA" id="ARBA00022670"/>
    </source>
</evidence>
<dbReference type="Gene3D" id="3.40.50.200">
    <property type="entry name" value="Peptidase S8/S53 domain"/>
    <property type="match status" value="1"/>
</dbReference>
<evidence type="ECO:0000256" key="6">
    <source>
        <dbReference type="SAM" id="SignalP"/>
    </source>
</evidence>
<dbReference type="InterPro" id="IPR023828">
    <property type="entry name" value="Peptidase_S8_Ser-AS"/>
</dbReference>
<keyword evidence="2 5" id="KW-0645">Protease</keyword>
<dbReference type="InterPro" id="IPR036852">
    <property type="entry name" value="Peptidase_S8/S53_dom_sf"/>
</dbReference>
<evidence type="ECO:0000313" key="9">
    <source>
        <dbReference type="Proteomes" id="UP001370758"/>
    </source>
</evidence>
<organism evidence="8 9">
    <name type="scientific">Arthrobotrys musiformis</name>
    <dbReference type="NCBI Taxonomy" id="47236"/>
    <lineage>
        <taxon>Eukaryota</taxon>
        <taxon>Fungi</taxon>
        <taxon>Dikarya</taxon>
        <taxon>Ascomycota</taxon>
        <taxon>Pezizomycotina</taxon>
        <taxon>Orbiliomycetes</taxon>
        <taxon>Orbiliales</taxon>
        <taxon>Orbiliaceae</taxon>
        <taxon>Arthrobotrys</taxon>
    </lineage>
</organism>
<dbReference type="InterPro" id="IPR015500">
    <property type="entry name" value="Peptidase_S8_subtilisin-rel"/>
</dbReference>
<dbReference type="InterPro" id="IPR034193">
    <property type="entry name" value="PCSK9_ProteinaseK-like"/>
</dbReference>
<feature type="chain" id="PRO_5043373303" description="Peptidase S8/S53 domain-containing protein" evidence="6">
    <location>
        <begin position="22"/>
        <end position="449"/>
    </location>
</feature>
<keyword evidence="3 5" id="KW-0378">Hydrolase</keyword>
<protein>
    <recommendedName>
        <fullName evidence="7">Peptidase S8/S53 domain-containing protein</fullName>
    </recommendedName>
</protein>
<dbReference type="PROSITE" id="PS51892">
    <property type="entry name" value="SUBTILASE"/>
    <property type="match status" value="1"/>
</dbReference>
<dbReference type="GO" id="GO:0004252">
    <property type="term" value="F:serine-type endopeptidase activity"/>
    <property type="evidence" value="ECO:0007669"/>
    <property type="project" value="UniProtKB-UniRule"/>
</dbReference>
<evidence type="ECO:0000256" key="4">
    <source>
        <dbReference type="ARBA" id="ARBA00022825"/>
    </source>
</evidence>
<dbReference type="PANTHER" id="PTHR43806">
    <property type="entry name" value="PEPTIDASE S8"/>
    <property type="match status" value="1"/>
</dbReference>
<name>A0AAV9VU71_9PEZI</name>
<feature type="active site" description="Charge relay system" evidence="5">
    <location>
        <position position="181"/>
    </location>
</feature>
<dbReference type="SUPFAM" id="SSF52743">
    <property type="entry name" value="Subtilisin-like"/>
    <property type="match status" value="1"/>
</dbReference>
<feature type="active site" description="Charge relay system" evidence="5">
    <location>
        <position position="212"/>
    </location>
</feature>
<dbReference type="AlphaFoldDB" id="A0AAV9VU71"/>
<sequence length="449" mass="48288">MKSITVFSSYLLLSILPLTFAAPTRTQTELQKNEAQDDFLFILADHEKRSLGEVIDEMGLDHAKAATFGTHMRGFSITLPESHANEIASFKNIAFMQKNHKRSGPVANSKLKARDMERSASFRLSKRQADALIEQTTAPWGLERISQNDKIELGDRKIEDLFFKYHFDRLSGDGVDVYSIDSGINTDHVDFNGRAKMIFTAFGDDGKDQHGHGTHTAGTIGSLTYGVAKNVNILGCKVLDSRNFGSDAGIIAGIDAALSSHLKRKEEPGFKGSVMNMSLGGPEFSPAMSDLLRRSLNAGMHIVVASGNDNTDACASDPGRLSTQIPIINVGAVDITDNRWVQSNFGKCVTIHAPGVGIVSTWNTGPRAVMAIDGTSMASPHVAGVVADLLAKNPALKLDPKGMKELLLSKSQEGGVKGLEKVIPGGNFLLNTGMGDMMPGQVSNATMEN</sequence>
<reference evidence="8 9" key="1">
    <citation type="submission" date="2023-08" db="EMBL/GenBank/DDBJ databases">
        <authorList>
            <person name="Palmer J.M."/>
        </authorList>
    </citation>
    <scope>NUCLEOTIDE SEQUENCE [LARGE SCALE GENOMIC DNA]</scope>
    <source>
        <strain evidence="8 9">TWF481</strain>
    </source>
</reference>
<dbReference type="PANTHER" id="PTHR43806:SF11">
    <property type="entry name" value="CEREVISIN-RELATED"/>
    <property type="match status" value="1"/>
</dbReference>
<accession>A0AAV9VU71</accession>
<evidence type="ECO:0000259" key="7">
    <source>
        <dbReference type="Pfam" id="PF00082"/>
    </source>
</evidence>
<gene>
    <name evidence="8" type="ORF">TWF481_001770</name>
</gene>
<evidence type="ECO:0000256" key="3">
    <source>
        <dbReference type="ARBA" id="ARBA00022801"/>
    </source>
</evidence>
<dbReference type="GO" id="GO:0006508">
    <property type="term" value="P:proteolysis"/>
    <property type="evidence" value="ECO:0007669"/>
    <property type="project" value="UniProtKB-KW"/>
</dbReference>
<feature type="domain" description="Peptidase S8/S53" evidence="7">
    <location>
        <begin position="172"/>
        <end position="419"/>
    </location>
</feature>
<dbReference type="EMBL" id="JAVHJL010000010">
    <property type="protein sequence ID" value="KAK6496782.1"/>
    <property type="molecule type" value="Genomic_DNA"/>
</dbReference>
<dbReference type="PROSITE" id="PS00138">
    <property type="entry name" value="SUBTILASE_SER"/>
    <property type="match status" value="1"/>
</dbReference>
<comment type="similarity">
    <text evidence="1 5">Belongs to the peptidase S8 family.</text>
</comment>
<dbReference type="PRINTS" id="PR00723">
    <property type="entry name" value="SUBTILISIN"/>
</dbReference>
<evidence type="ECO:0000313" key="8">
    <source>
        <dbReference type="EMBL" id="KAK6496782.1"/>
    </source>
</evidence>
<dbReference type="Pfam" id="PF00082">
    <property type="entry name" value="Peptidase_S8"/>
    <property type="match status" value="1"/>
</dbReference>
<feature type="active site" description="Charge relay system" evidence="5">
    <location>
        <position position="376"/>
    </location>
</feature>
<dbReference type="InterPro" id="IPR050131">
    <property type="entry name" value="Peptidase_S8_subtilisin-like"/>
</dbReference>
<comment type="caution">
    <text evidence="8">The sequence shown here is derived from an EMBL/GenBank/DDBJ whole genome shotgun (WGS) entry which is preliminary data.</text>
</comment>
<keyword evidence="9" id="KW-1185">Reference proteome</keyword>
<feature type="signal peptide" evidence="6">
    <location>
        <begin position="1"/>
        <end position="21"/>
    </location>
</feature>
<proteinExistence type="inferred from homology"/>
<keyword evidence="6" id="KW-0732">Signal</keyword>
<evidence type="ECO:0000256" key="5">
    <source>
        <dbReference type="PROSITE-ProRule" id="PRU01240"/>
    </source>
</evidence>
<evidence type="ECO:0000256" key="1">
    <source>
        <dbReference type="ARBA" id="ARBA00011073"/>
    </source>
</evidence>
<dbReference type="CDD" id="cd04077">
    <property type="entry name" value="Peptidases_S8_PCSK9_ProteinaseK_like"/>
    <property type="match status" value="1"/>
</dbReference>
<dbReference type="InterPro" id="IPR000209">
    <property type="entry name" value="Peptidase_S8/S53_dom"/>
</dbReference>